<dbReference type="SUPFAM" id="SSF52821">
    <property type="entry name" value="Rhodanese/Cell cycle control phosphatase"/>
    <property type="match status" value="1"/>
</dbReference>
<accession>A0ABW5NUZ6</accession>
<dbReference type="Proteomes" id="UP001597480">
    <property type="component" value="Unassembled WGS sequence"/>
</dbReference>
<dbReference type="Gene3D" id="3.40.250.10">
    <property type="entry name" value="Rhodanese-like domain"/>
    <property type="match status" value="1"/>
</dbReference>
<dbReference type="InterPro" id="IPR036873">
    <property type="entry name" value="Rhodanese-like_dom_sf"/>
</dbReference>
<evidence type="ECO:0000259" key="1">
    <source>
        <dbReference type="PROSITE" id="PS50206"/>
    </source>
</evidence>
<dbReference type="PROSITE" id="PS50206">
    <property type="entry name" value="RHODANESE_3"/>
    <property type="match status" value="1"/>
</dbReference>
<keyword evidence="3" id="KW-1185">Reference proteome</keyword>
<comment type="caution">
    <text evidence="2">The sequence shown here is derived from an EMBL/GenBank/DDBJ whole genome shotgun (WGS) entry which is preliminary data.</text>
</comment>
<dbReference type="InterPro" id="IPR050229">
    <property type="entry name" value="GlpE_sulfurtransferase"/>
</dbReference>
<organism evidence="2 3">
    <name type="scientific">Flavobacterium suzhouense</name>
    <dbReference type="NCBI Taxonomy" id="1529638"/>
    <lineage>
        <taxon>Bacteria</taxon>
        <taxon>Pseudomonadati</taxon>
        <taxon>Bacteroidota</taxon>
        <taxon>Flavobacteriia</taxon>
        <taxon>Flavobacteriales</taxon>
        <taxon>Flavobacteriaceae</taxon>
        <taxon>Flavobacterium</taxon>
    </lineage>
</organism>
<gene>
    <name evidence="2" type="ORF">ACFSR3_11935</name>
</gene>
<dbReference type="EMBL" id="JBHUMD010000026">
    <property type="protein sequence ID" value="MFD2602770.1"/>
    <property type="molecule type" value="Genomic_DNA"/>
</dbReference>
<proteinExistence type="predicted"/>
<evidence type="ECO:0000313" key="3">
    <source>
        <dbReference type="Proteomes" id="UP001597480"/>
    </source>
</evidence>
<dbReference type="CDD" id="cd00158">
    <property type="entry name" value="RHOD"/>
    <property type="match status" value="1"/>
</dbReference>
<sequence length="102" mass="11644">MKNLNQKEWEQKVSSDPNAVIIDVRTKQECSNGMLVNAQCIDIFQRDNFNSELSKMDKNKNYYVYCRSGQRSITACQIMDDMGFNETINLLGGIAGWKGKIV</sequence>
<protein>
    <submittedName>
        <fullName evidence="2">Rhodanese-like domain-containing protein</fullName>
    </submittedName>
</protein>
<dbReference type="PANTHER" id="PTHR43031">
    <property type="entry name" value="FAD-DEPENDENT OXIDOREDUCTASE"/>
    <property type="match status" value="1"/>
</dbReference>
<dbReference type="InterPro" id="IPR001763">
    <property type="entry name" value="Rhodanese-like_dom"/>
</dbReference>
<dbReference type="RefSeq" id="WP_379821206.1">
    <property type="nucleotide sequence ID" value="NZ_JBHUMD010000026.1"/>
</dbReference>
<evidence type="ECO:0000313" key="2">
    <source>
        <dbReference type="EMBL" id="MFD2602770.1"/>
    </source>
</evidence>
<dbReference type="Pfam" id="PF00581">
    <property type="entry name" value="Rhodanese"/>
    <property type="match status" value="1"/>
</dbReference>
<dbReference type="SMART" id="SM00450">
    <property type="entry name" value="RHOD"/>
    <property type="match status" value="1"/>
</dbReference>
<name>A0ABW5NUZ6_9FLAO</name>
<dbReference type="PANTHER" id="PTHR43031:SF7">
    <property type="entry name" value="NITRIC OXIDE REDUCTASE FLRD-NAD(+) REDUCTASE"/>
    <property type="match status" value="1"/>
</dbReference>
<feature type="domain" description="Rhodanese" evidence="1">
    <location>
        <begin position="15"/>
        <end position="102"/>
    </location>
</feature>
<reference evidence="3" key="1">
    <citation type="journal article" date="2019" name="Int. J. Syst. Evol. Microbiol.">
        <title>The Global Catalogue of Microorganisms (GCM) 10K type strain sequencing project: providing services to taxonomists for standard genome sequencing and annotation.</title>
        <authorList>
            <consortium name="The Broad Institute Genomics Platform"/>
            <consortium name="The Broad Institute Genome Sequencing Center for Infectious Disease"/>
            <person name="Wu L."/>
            <person name="Ma J."/>
        </authorList>
    </citation>
    <scope>NUCLEOTIDE SEQUENCE [LARGE SCALE GENOMIC DNA]</scope>
    <source>
        <strain evidence="3">KCTC 42107</strain>
    </source>
</reference>